<dbReference type="RefSeq" id="WP_146820452.1">
    <property type="nucleotide sequence ID" value="NZ_CP029077.1"/>
</dbReference>
<evidence type="ECO:0000259" key="1">
    <source>
        <dbReference type="Pfam" id="PF14588"/>
    </source>
</evidence>
<keyword evidence="3" id="KW-1185">Reference proteome</keyword>
<dbReference type="InterPro" id="IPR013813">
    <property type="entry name" value="Endoribo_LPSP/chorism_mut-like"/>
</dbReference>
<dbReference type="EMBL" id="CP029077">
    <property type="protein sequence ID" value="QED23162.1"/>
    <property type="molecule type" value="Genomic_DNA"/>
</dbReference>
<feature type="domain" description="Endoribonuclease L-PSP/chorismate mutase-like" evidence="1">
    <location>
        <begin position="10"/>
        <end position="142"/>
    </location>
</feature>
<dbReference type="PANTHER" id="PTHR43760:SF1">
    <property type="entry name" value="ENDORIBONUCLEASE L-PSP_CHORISMATE MUTASE-LIKE DOMAIN-CONTAINING PROTEIN"/>
    <property type="match status" value="1"/>
</dbReference>
<dbReference type="PANTHER" id="PTHR43760">
    <property type="entry name" value="ENDORIBONUCLEASE-RELATED"/>
    <property type="match status" value="1"/>
</dbReference>
<dbReference type="InterPro" id="IPR035959">
    <property type="entry name" value="RutC-like_sf"/>
</dbReference>
<dbReference type="CDD" id="cd02199">
    <property type="entry name" value="YjgF_YER057c_UK114_like_1"/>
    <property type="match status" value="1"/>
</dbReference>
<dbReference type="OrthoDB" id="9806350at2"/>
<sequence>MSLIVENLEKLGLKLPDAVLPVANYVPCNLSNGVLYVSGQLPKTENGFITGQLGKNVSIEDGKKAAEICVLHALSQVKKNISDLAKIKKCIKITVLVNSASDFDQHSIVANGASDLLVSLLGENGKHARSAFGVSSLPFGCAVEVEFMFEIG</sequence>
<name>A0A5B8XCW3_9RICK</name>
<gene>
    <name evidence="2" type="ORF">Deia_00358</name>
</gene>
<accession>A0A5B8XCW3</accession>
<organism evidence="2 3">
    <name type="scientific">Candidatus Deianiraea vastatrix</name>
    <dbReference type="NCBI Taxonomy" id="2163644"/>
    <lineage>
        <taxon>Bacteria</taxon>
        <taxon>Pseudomonadati</taxon>
        <taxon>Pseudomonadota</taxon>
        <taxon>Alphaproteobacteria</taxon>
        <taxon>Rickettsiales</taxon>
        <taxon>Candidatus Deianiraeaceae</taxon>
        <taxon>Candidatus Deianiraea</taxon>
    </lineage>
</organism>
<proteinExistence type="predicted"/>
<dbReference type="Pfam" id="PF14588">
    <property type="entry name" value="YjgF_endoribonc"/>
    <property type="match status" value="1"/>
</dbReference>
<dbReference type="Proteomes" id="UP000321934">
    <property type="component" value="Chromosome"/>
</dbReference>
<dbReference type="SUPFAM" id="SSF55298">
    <property type="entry name" value="YjgF-like"/>
    <property type="match status" value="1"/>
</dbReference>
<reference evidence="2 3" key="1">
    <citation type="journal article" date="2019" name="ISME J.">
        <title>Deianiraea, an extracellular bacterium associated with the ciliate Paramecium, suggests an alternative scenario for the evolution of Rickettsiales.</title>
        <authorList>
            <person name="Castelli M."/>
            <person name="Sabaneyeva E."/>
            <person name="Lanzoni O."/>
            <person name="Lebedeva N."/>
            <person name="Floriano A.M."/>
            <person name="Gaiarsa S."/>
            <person name="Benken K."/>
            <person name="Modeo L."/>
            <person name="Bandi C."/>
            <person name="Potekhin A."/>
            <person name="Sassera D."/>
            <person name="Petroni G."/>
        </authorList>
    </citation>
    <scope>NUCLEOTIDE SEQUENCE [LARGE SCALE GENOMIC DNA]</scope>
    <source>
        <strain evidence="2">CyL4-1</strain>
    </source>
</reference>
<protein>
    <submittedName>
        <fullName evidence="2">Endoribonuclease</fullName>
    </submittedName>
</protein>
<evidence type="ECO:0000313" key="2">
    <source>
        <dbReference type="EMBL" id="QED23162.1"/>
    </source>
</evidence>
<evidence type="ECO:0000313" key="3">
    <source>
        <dbReference type="Proteomes" id="UP000321934"/>
    </source>
</evidence>
<dbReference type="AlphaFoldDB" id="A0A5B8XCW3"/>
<dbReference type="Gene3D" id="3.30.1330.40">
    <property type="entry name" value="RutC-like"/>
    <property type="match status" value="1"/>
</dbReference>